<dbReference type="GO" id="GO:0101006">
    <property type="term" value="F:protein histidine phosphatase activity"/>
    <property type="evidence" value="ECO:0007669"/>
    <property type="project" value="InterPro"/>
</dbReference>
<dbReference type="SUPFAM" id="SSF53254">
    <property type="entry name" value="Phosphoglycerate mutase-like"/>
    <property type="match status" value="1"/>
</dbReference>
<dbReference type="InterPro" id="IPR029033">
    <property type="entry name" value="His_PPase_superfam"/>
</dbReference>
<reference evidence="1 2" key="1">
    <citation type="submission" date="2023-09" db="EMBL/GenBank/DDBJ databases">
        <authorList>
            <person name="Rey-Velasco X."/>
        </authorList>
    </citation>
    <scope>NUCLEOTIDE SEQUENCE [LARGE SCALE GENOMIC DNA]</scope>
    <source>
        <strain evidence="1 2">W409</strain>
    </source>
</reference>
<keyword evidence="2" id="KW-1185">Reference proteome</keyword>
<comment type="caution">
    <text evidence="1">The sequence shown here is derived from an EMBL/GenBank/DDBJ whole genome shotgun (WGS) entry which is preliminary data.</text>
</comment>
<proteinExistence type="predicted"/>
<accession>A0AAW8QV06</accession>
<organism evidence="1 2">
    <name type="scientific">Brumicola blandensis</name>
    <dbReference type="NCBI Taxonomy" id="3075611"/>
    <lineage>
        <taxon>Bacteria</taxon>
        <taxon>Pseudomonadati</taxon>
        <taxon>Pseudomonadota</taxon>
        <taxon>Gammaproteobacteria</taxon>
        <taxon>Alteromonadales</taxon>
        <taxon>Alteromonadaceae</taxon>
        <taxon>Brumicola</taxon>
    </lineage>
</organism>
<dbReference type="RefSeq" id="WP_311360703.1">
    <property type="nucleotide sequence ID" value="NZ_JAVRIE010000001.1"/>
</dbReference>
<dbReference type="GO" id="GO:0005737">
    <property type="term" value="C:cytoplasm"/>
    <property type="evidence" value="ECO:0007669"/>
    <property type="project" value="InterPro"/>
</dbReference>
<dbReference type="Gene3D" id="3.40.50.1240">
    <property type="entry name" value="Phosphoglycerate mutase-like"/>
    <property type="match status" value="1"/>
</dbReference>
<sequence length="162" mass="18047">MIIFVMRHGEAEPYKQDDTSRQLTGFGVTQVEHAAKWMKAALNDMSLTPDLDLVLVSPYVRTQETIASVLEYLPASKVVKTAAITPMQNPASVQDLIDGYLLSEPELQTMLVVSHMPLVSLLSDLLSHGFNARIFDTADVLMINYDAQNSRGKQVKFYQSLT</sequence>
<name>A0AAW8QV06_9ALTE</name>
<dbReference type="Proteomes" id="UP001249020">
    <property type="component" value="Unassembled WGS sequence"/>
</dbReference>
<dbReference type="CDD" id="cd07067">
    <property type="entry name" value="HP_PGM_like"/>
    <property type="match status" value="1"/>
</dbReference>
<gene>
    <name evidence="1" type="primary">sixA</name>
    <name evidence="1" type="ORF">RM544_00355</name>
</gene>
<dbReference type="InterPro" id="IPR004449">
    <property type="entry name" value="SixA"/>
</dbReference>
<dbReference type="EMBL" id="JAVRIE010000001">
    <property type="protein sequence ID" value="MDT0580983.1"/>
    <property type="molecule type" value="Genomic_DNA"/>
</dbReference>
<dbReference type="InterPro" id="IPR013078">
    <property type="entry name" value="His_Pase_superF_clade-1"/>
</dbReference>
<dbReference type="AlphaFoldDB" id="A0AAW8QV06"/>
<evidence type="ECO:0000313" key="2">
    <source>
        <dbReference type="Proteomes" id="UP001249020"/>
    </source>
</evidence>
<protein>
    <submittedName>
        <fullName evidence="1">Phosphohistidine phosphatase SixA</fullName>
    </submittedName>
</protein>
<evidence type="ECO:0000313" key="1">
    <source>
        <dbReference type="EMBL" id="MDT0580983.1"/>
    </source>
</evidence>
<dbReference type="NCBIfam" id="TIGR00249">
    <property type="entry name" value="sixA"/>
    <property type="match status" value="1"/>
</dbReference>